<sequence>MGRILLLLVVLAAVLVGGFVALPFLSLSRLSAAIESGDTAKLDAVVDFETLRQNLRAQARRRIDERSEDKPLGALRSVVAGRIAEYKLEQASTPEGMIEMACRDSASGDATRGCPLDGEFLGAAFESSSEFSARVLPASGKPYRLVMRRQGLHWSLVDIESMADADEHAMWRGAAGRYS</sequence>
<evidence type="ECO:0000313" key="1">
    <source>
        <dbReference type="EMBL" id="MDT0498628.1"/>
    </source>
</evidence>
<proteinExistence type="predicted"/>
<evidence type="ECO:0000313" key="2">
    <source>
        <dbReference type="Proteomes" id="UP001254608"/>
    </source>
</evidence>
<dbReference type="RefSeq" id="WP_311366041.1">
    <property type="nucleotide sequence ID" value="NZ_JAVRIC010000024.1"/>
</dbReference>
<dbReference type="InterPro" id="IPR021330">
    <property type="entry name" value="DUF2939"/>
</dbReference>
<protein>
    <submittedName>
        <fullName evidence="1">DUF2939 domain-containing protein</fullName>
    </submittedName>
</protein>
<name>A0ABU2WM44_9GAMM</name>
<comment type="caution">
    <text evidence="1">The sequence shown here is derived from an EMBL/GenBank/DDBJ whole genome shotgun (WGS) entry which is preliminary data.</text>
</comment>
<dbReference type="Proteomes" id="UP001254608">
    <property type="component" value="Unassembled WGS sequence"/>
</dbReference>
<organism evidence="1 2">
    <name type="scientific">Banduia mediterranea</name>
    <dbReference type="NCBI Taxonomy" id="3075609"/>
    <lineage>
        <taxon>Bacteria</taxon>
        <taxon>Pseudomonadati</taxon>
        <taxon>Pseudomonadota</taxon>
        <taxon>Gammaproteobacteria</taxon>
        <taxon>Nevskiales</taxon>
        <taxon>Algiphilaceae</taxon>
        <taxon>Banduia</taxon>
    </lineage>
</organism>
<keyword evidence="2" id="KW-1185">Reference proteome</keyword>
<dbReference type="Pfam" id="PF11159">
    <property type="entry name" value="DUF2939"/>
    <property type="match status" value="1"/>
</dbReference>
<gene>
    <name evidence="1" type="ORF">RM530_14860</name>
</gene>
<accession>A0ABU2WM44</accession>
<reference evidence="1 2" key="1">
    <citation type="submission" date="2023-09" db="EMBL/GenBank/DDBJ databases">
        <authorList>
            <person name="Rey-Velasco X."/>
        </authorList>
    </citation>
    <scope>NUCLEOTIDE SEQUENCE [LARGE SCALE GENOMIC DNA]</scope>
    <source>
        <strain evidence="1 2">W345</strain>
    </source>
</reference>
<dbReference type="EMBL" id="JAVRIC010000024">
    <property type="protein sequence ID" value="MDT0498628.1"/>
    <property type="molecule type" value="Genomic_DNA"/>
</dbReference>